<accession>A0A4Q1BBT3</accession>
<evidence type="ECO:0000256" key="1">
    <source>
        <dbReference type="SAM" id="MobiDB-lite"/>
    </source>
</evidence>
<dbReference type="AlphaFoldDB" id="A0A4Q1BBT3"/>
<sequence length="324" mass="35606">MLSVRTTAANERNDPPADHGTLVTLMGPAHETTRFFYPNERAEKAFIEETDGKSATSETRWRLDHKGGPIECQLFCTVMLTHTLTGRPTHVTASTYGSIQISGSPISGNQVLDEPPNDWADVDTELENEEELRSAVRNAVAEDPSQAPVGLIDTGMVIEPEISLASAHGGKASFLLPECPGTNASLLSEDEYWRYEGTSPGPVWSVEPQRYQQLIGELSAGIQSKFEQSTGNRRVYNIKAMIDFPPPSDTTSSAEEGSIPYITDLTLVERTIFHQLAEVLLVVHYHIDRPSFQTSVESLKILLESSEGVTNNETGFVTDLMPQL</sequence>
<comment type="caution">
    <text evidence="2">The sequence shown here is derived from an EMBL/GenBank/DDBJ whole genome shotgun (WGS) entry which is preliminary data.</text>
</comment>
<gene>
    <name evidence="2" type="ORF">M231_07617</name>
</gene>
<feature type="region of interest" description="Disordered" evidence="1">
    <location>
        <begin position="1"/>
        <end position="21"/>
    </location>
</feature>
<dbReference type="InParanoid" id="A0A4Q1BBT3"/>
<reference evidence="2 3" key="1">
    <citation type="submission" date="2016-06" db="EMBL/GenBank/DDBJ databases">
        <title>Evolution of pathogenesis and genome organization in the Tremellales.</title>
        <authorList>
            <person name="Cuomo C."/>
            <person name="Litvintseva A."/>
            <person name="Heitman J."/>
            <person name="Chen Y."/>
            <person name="Sun S."/>
            <person name="Springer D."/>
            <person name="Dromer F."/>
            <person name="Young S."/>
            <person name="Zeng Q."/>
            <person name="Chapman S."/>
            <person name="Gujja S."/>
            <person name="Saif S."/>
            <person name="Birren B."/>
        </authorList>
    </citation>
    <scope>NUCLEOTIDE SEQUENCE [LARGE SCALE GENOMIC DNA]</scope>
    <source>
        <strain evidence="2 3">ATCC 28783</strain>
    </source>
</reference>
<protein>
    <submittedName>
        <fullName evidence="2">Uncharacterized protein</fullName>
    </submittedName>
</protein>
<keyword evidence="3" id="KW-1185">Reference proteome</keyword>
<dbReference type="Proteomes" id="UP000289152">
    <property type="component" value="Unassembled WGS sequence"/>
</dbReference>
<dbReference type="EMBL" id="SDIL01000157">
    <property type="protein sequence ID" value="RXK35124.1"/>
    <property type="molecule type" value="Genomic_DNA"/>
</dbReference>
<dbReference type="VEuPathDB" id="FungiDB:TREMEDRAFT_65065"/>
<evidence type="ECO:0000313" key="3">
    <source>
        <dbReference type="Proteomes" id="UP000289152"/>
    </source>
</evidence>
<proteinExistence type="predicted"/>
<organism evidence="2 3">
    <name type="scientific">Tremella mesenterica</name>
    <name type="common">Jelly fungus</name>
    <dbReference type="NCBI Taxonomy" id="5217"/>
    <lineage>
        <taxon>Eukaryota</taxon>
        <taxon>Fungi</taxon>
        <taxon>Dikarya</taxon>
        <taxon>Basidiomycota</taxon>
        <taxon>Agaricomycotina</taxon>
        <taxon>Tremellomycetes</taxon>
        <taxon>Tremellales</taxon>
        <taxon>Tremellaceae</taxon>
        <taxon>Tremella</taxon>
    </lineage>
</organism>
<name>A0A4Q1BBT3_TREME</name>
<feature type="compositionally biased region" description="Polar residues" evidence="1">
    <location>
        <begin position="1"/>
        <end position="10"/>
    </location>
</feature>
<evidence type="ECO:0000313" key="2">
    <source>
        <dbReference type="EMBL" id="RXK35124.1"/>
    </source>
</evidence>